<protein>
    <recommendedName>
        <fullName evidence="1">Alkyl hydroperoxide reductase subunit C/ Thiol specific antioxidant domain-containing protein</fullName>
    </recommendedName>
</protein>
<organism evidence="2 3">
    <name type="scientific">Chitinophaga cymbidii</name>
    <dbReference type="NCBI Taxonomy" id="1096750"/>
    <lineage>
        <taxon>Bacteria</taxon>
        <taxon>Pseudomonadati</taxon>
        <taxon>Bacteroidota</taxon>
        <taxon>Chitinophagia</taxon>
        <taxon>Chitinophagales</taxon>
        <taxon>Chitinophagaceae</taxon>
        <taxon>Chitinophaga</taxon>
    </lineage>
</organism>
<dbReference type="InterPro" id="IPR000866">
    <property type="entry name" value="AhpC/TSA"/>
</dbReference>
<dbReference type="EMBL" id="BKAU01000001">
    <property type="protein sequence ID" value="GEP94070.1"/>
    <property type="molecule type" value="Genomic_DNA"/>
</dbReference>
<dbReference type="Pfam" id="PF00578">
    <property type="entry name" value="AhpC-TSA"/>
    <property type="match status" value="1"/>
</dbReference>
<dbReference type="Gene3D" id="3.40.30.10">
    <property type="entry name" value="Glutaredoxin"/>
    <property type="match status" value="1"/>
</dbReference>
<name>A0A512REE4_9BACT</name>
<dbReference type="OrthoDB" id="645652at2"/>
<proteinExistence type="predicted"/>
<dbReference type="InterPro" id="IPR036249">
    <property type="entry name" value="Thioredoxin-like_sf"/>
</dbReference>
<dbReference type="AlphaFoldDB" id="A0A512REE4"/>
<dbReference type="GO" id="GO:0016491">
    <property type="term" value="F:oxidoreductase activity"/>
    <property type="evidence" value="ECO:0007669"/>
    <property type="project" value="InterPro"/>
</dbReference>
<evidence type="ECO:0000313" key="2">
    <source>
        <dbReference type="EMBL" id="GEP94070.1"/>
    </source>
</evidence>
<dbReference type="Proteomes" id="UP000321436">
    <property type="component" value="Unassembled WGS sequence"/>
</dbReference>
<feature type="domain" description="Alkyl hydroperoxide reductase subunit C/ Thiol specific antioxidant" evidence="1">
    <location>
        <begin position="65"/>
        <end position="178"/>
    </location>
</feature>
<dbReference type="RefSeq" id="WP_146857566.1">
    <property type="nucleotide sequence ID" value="NZ_BKAU01000001.1"/>
</dbReference>
<evidence type="ECO:0000259" key="1">
    <source>
        <dbReference type="Pfam" id="PF00578"/>
    </source>
</evidence>
<reference evidence="2 3" key="1">
    <citation type="submission" date="2019-07" db="EMBL/GenBank/DDBJ databases">
        <title>Whole genome shotgun sequence of Chitinophaga cymbidii NBRC 109752.</title>
        <authorList>
            <person name="Hosoyama A."/>
            <person name="Uohara A."/>
            <person name="Ohji S."/>
            <person name="Ichikawa N."/>
        </authorList>
    </citation>
    <scope>NUCLEOTIDE SEQUENCE [LARGE SCALE GENOMIC DNA]</scope>
    <source>
        <strain evidence="2 3">NBRC 109752</strain>
    </source>
</reference>
<sequence>MRTKNRYADFLPLNMDIRSTKPLHDRTKIKPLAAGHTFPLFHLHKEDFVVPFPFLGKESSYLVGSELLNQPLVLAFYSVHWNGYGKRYLDELQHLYADIHVMGGQLLVVSADDRKELEAVISEGGYTFPLAIDRNHQIARSAGLYAESDPLWDRVSGIEENAPPPALYVTGQSQHISYVFIDHYLDSTIPARELLTEVYNAGQSTLTELQRAIA</sequence>
<keyword evidence="3" id="KW-1185">Reference proteome</keyword>
<comment type="caution">
    <text evidence="2">The sequence shown here is derived from an EMBL/GenBank/DDBJ whole genome shotgun (WGS) entry which is preliminary data.</text>
</comment>
<accession>A0A512REE4</accession>
<gene>
    <name evidence="2" type="ORF">CCY01nite_03300</name>
</gene>
<dbReference type="GO" id="GO:0016209">
    <property type="term" value="F:antioxidant activity"/>
    <property type="evidence" value="ECO:0007669"/>
    <property type="project" value="InterPro"/>
</dbReference>
<dbReference type="SUPFAM" id="SSF52833">
    <property type="entry name" value="Thioredoxin-like"/>
    <property type="match status" value="1"/>
</dbReference>
<evidence type="ECO:0000313" key="3">
    <source>
        <dbReference type="Proteomes" id="UP000321436"/>
    </source>
</evidence>